<dbReference type="GO" id="GO:0016757">
    <property type="term" value="F:glycosyltransferase activity"/>
    <property type="evidence" value="ECO:0007669"/>
    <property type="project" value="UniProtKB-KW"/>
</dbReference>
<dbReference type="EMBL" id="SOJN01000127">
    <property type="protein sequence ID" value="TET44393.1"/>
    <property type="molecule type" value="Genomic_DNA"/>
</dbReference>
<dbReference type="Gene3D" id="3.40.50.2000">
    <property type="entry name" value="Glycogen Phosphorylase B"/>
    <property type="match status" value="2"/>
</dbReference>
<organism evidence="9 10">
    <name type="scientific">candidate division TA06 bacterium</name>
    <dbReference type="NCBI Taxonomy" id="2250710"/>
    <lineage>
        <taxon>Bacteria</taxon>
        <taxon>Bacteria division TA06</taxon>
    </lineage>
</organism>
<evidence type="ECO:0000256" key="5">
    <source>
        <dbReference type="ARBA" id="ARBA00022679"/>
    </source>
</evidence>
<keyword evidence="4" id="KW-0328">Glycosyltransferase</keyword>
<evidence type="ECO:0000313" key="9">
    <source>
        <dbReference type="EMBL" id="TET44393.1"/>
    </source>
</evidence>
<keyword evidence="3" id="KW-0313">Glucose metabolism</keyword>
<dbReference type="InterPro" id="IPR049438">
    <property type="entry name" value="TreT_GT1"/>
</dbReference>
<evidence type="ECO:0000256" key="3">
    <source>
        <dbReference type="ARBA" id="ARBA00022526"/>
    </source>
</evidence>
<reference evidence="9 10" key="1">
    <citation type="submission" date="2019-03" db="EMBL/GenBank/DDBJ databases">
        <title>Metabolic potential of uncultured bacteria and archaea associated with petroleum seepage in deep-sea sediments.</title>
        <authorList>
            <person name="Dong X."/>
            <person name="Hubert C."/>
        </authorList>
    </citation>
    <scope>NUCLEOTIDE SEQUENCE [LARGE SCALE GENOMIC DNA]</scope>
    <source>
        <strain evidence="9">E44_bin18</strain>
    </source>
</reference>
<evidence type="ECO:0000256" key="6">
    <source>
        <dbReference type="ARBA" id="ARBA00023277"/>
    </source>
</evidence>
<evidence type="ECO:0000256" key="4">
    <source>
        <dbReference type="ARBA" id="ARBA00022676"/>
    </source>
</evidence>
<dbReference type="InterPro" id="IPR001296">
    <property type="entry name" value="Glyco_trans_1"/>
</dbReference>
<dbReference type="PANTHER" id="PTHR47779:SF1">
    <property type="entry name" value="SYNTHASE (CCG-9), PUTATIVE (AFU_ORTHOLOGUE AFUA_3G12100)-RELATED"/>
    <property type="match status" value="1"/>
</dbReference>
<accession>A0A523UPB4</accession>
<feature type="domain" description="Glycosyl transferase family 1" evidence="7">
    <location>
        <begin position="205"/>
        <end position="377"/>
    </location>
</feature>
<dbReference type="SUPFAM" id="SSF53756">
    <property type="entry name" value="UDP-Glycosyltransferase/glycogen phosphorylase"/>
    <property type="match status" value="1"/>
</dbReference>
<dbReference type="GO" id="GO:0006006">
    <property type="term" value="P:glucose metabolic process"/>
    <property type="evidence" value="ECO:0007669"/>
    <property type="project" value="UniProtKB-KW"/>
</dbReference>
<protein>
    <submittedName>
        <fullName evidence="9">Glycosyltransferase</fullName>
    </submittedName>
</protein>
<comment type="similarity">
    <text evidence="1">Belongs to the glycosyltransferase group 1 family. Glycosyltransferase 4 subfamily.</text>
</comment>
<evidence type="ECO:0000313" key="10">
    <source>
        <dbReference type="Proteomes" id="UP000315525"/>
    </source>
</evidence>
<dbReference type="AlphaFoldDB" id="A0A523UPB4"/>
<feature type="domain" description="Trehalose synthase N-terminal" evidence="8">
    <location>
        <begin position="33"/>
        <end position="173"/>
    </location>
</feature>
<dbReference type="InterPro" id="IPR052078">
    <property type="entry name" value="Trehalose_Metab_GTase"/>
</dbReference>
<evidence type="ECO:0000259" key="7">
    <source>
        <dbReference type="Pfam" id="PF00534"/>
    </source>
</evidence>
<evidence type="ECO:0000256" key="2">
    <source>
        <dbReference type="ARBA" id="ARBA00011738"/>
    </source>
</evidence>
<dbReference type="Pfam" id="PF21269">
    <property type="entry name" value="TreT_GT1"/>
    <property type="match status" value="1"/>
</dbReference>
<evidence type="ECO:0000256" key="1">
    <source>
        <dbReference type="ARBA" id="ARBA00009481"/>
    </source>
</evidence>
<dbReference type="PANTHER" id="PTHR47779">
    <property type="entry name" value="SYNTHASE (CCG-9), PUTATIVE (AFU_ORTHOLOGUE AFUA_3G12100)-RELATED"/>
    <property type="match status" value="1"/>
</dbReference>
<dbReference type="Pfam" id="PF00534">
    <property type="entry name" value="Glycos_transf_1"/>
    <property type="match status" value="1"/>
</dbReference>
<name>A0A523UPB4_UNCT6</name>
<dbReference type="Proteomes" id="UP000315525">
    <property type="component" value="Unassembled WGS sequence"/>
</dbReference>
<sequence>MRHLHDYRDIVGDEVTSEIRRKARKLLGKHILHINSTYTGGGVAEILNSLVPLLNDIGVWAGWRILHGNPDFFTITKKFHNGLQGEKINLSRIKKRLYIQANEDFSSYTHIDHSCIIIHDPQPLPLIRFYRKGQPWIWRCHVDISNPDEEIWQFLKTFILSYDMAVVSNKKYLRKDLPVEQRIIYPVIDPLSPKNIELSEKDISKYLKKFGISRDKPLITQISRFDKWKDPEGVVKVFKRVKEKVDCRLVLCGSVATDDPEAPAIFEKVKKRANRLVDTGDVILITSENNILVNALQRTSSVIVQKSIREGFGLTVTEALWKRTPVVASNVGGIPLQVNKENGFLVDPHDTEGFADSIVNILRNPELGREVGEKGREHVRKNFLITRLLSDHLDLMTRALCVD</sequence>
<proteinExistence type="inferred from homology"/>
<gene>
    <name evidence="9" type="ORF">E3J62_10585</name>
</gene>
<keyword evidence="6" id="KW-0119">Carbohydrate metabolism</keyword>
<evidence type="ECO:0000259" key="8">
    <source>
        <dbReference type="Pfam" id="PF21269"/>
    </source>
</evidence>
<comment type="subunit">
    <text evidence="2">Homodimer.</text>
</comment>
<keyword evidence="5 9" id="KW-0808">Transferase</keyword>
<comment type="caution">
    <text evidence="9">The sequence shown here is derived from an EMBL/GenBank/DDBJ whole genome shotgun (WGS) entry which is preliminary data.</text>
</comment>